<evidence type="ECO:0000313" key="2">
    <source>
        <dbReference type="EMBL" id="OGC12757.1"/>
    </source>
</evidence>
<dbReference type="Proteomes" id="UP000177905">
    <property type="component" value="Unassembled WGS sequence"/>
</dbReference>
<proteinExistence type="predicted"/>
<dbReference type="Gene3D" id="2.60.120.430">
    <property type="entry name" value="Galactose-binding lectin"/>
    <property type="match status" value="1"/>
</dbReference>
<feature type="chain" id="PRO_5009514341" description="NADH:ubiquinone oxidoreductase intermediate-associated protein 30 domain-containing protein" evidence="1">
    <location>
        <begin position="20"/>
        <end position="217"/>
    </location>
</feature>
<evidence type="ECO:0000256" key="1">
    <source>
        <dbReference type="SAM" id="SignalP"/>
    </source>
</evidence>
<dbReference type="EMBL" id="MEUA01000067">
    <property type="protein sequence ID" value="OGC12757.1"/>
    <property type="molecule type" value="Genomic_DNA"/>
</dbReference>
<organism evidence="2 3">
    <name type="scientific">candidate division WOR-1 bacterium RIFOXYB2_FULL_36_35</name>
    <dbReference type="NCBI Taxonomy" id="1802578"/>
    <lineage>
        <taxon>Bacteria</taxon>
        <taxon>Bacillati</taxon>
        <taxon>Saganbacteria</taxon>
    </lineage>
</organism>
<name>A0A1F4RX81_UNCSA</name>
<reference evidence="2 3" key="1">
    <citation type="journal article" date="2016" name="Nat. Commun.">
        <title>Thousands of microbial genomes shed light on interconnected biogeochemical processes in an aquifer system.</title>
        <authorList>
            <person name="Anantharaman K."/>
            <person name="Brown C.T."/>
            <person name="Hug L.A."/>
            <person name="Sharon I."/>
            <person name="Castelle C.J."/>
            <person name="Probst A.J."/>
            <person name="Thomas B.C."/>
            <person name="Singh A."/>
            <person name="Wilkins M.J."/>
            <person name="Karaoz U."/>
            <person name="Brodie E.L."/>
            <person name="Williams K.H."/>
            <person name="Hubbard S.S."/>
            <person name="Banfield J.F."/>
        </authorList>
    </citation>
    <scope>NUCLEOTIDE SEQUENCE [LARGE SCALE GENOMIC DNA]</scope>
</reference>
<gene>
    <name evidence="2" type="ORF">A2290_01055</name>
</gene>
<protein>
    <recommendedName>
        <fullName evidence="4">NADH:ubiquinone oxidoreductase intermediate-associated protein 30 domain-containing protein</fullName>
    </recommendedName>
</protein>
<accession>A0A1F4RX81</accession>
<comment type="caution">
    <text evidence="2">The sequence shown here is derived from an EMBL/GenBank/DDBJ whole genome shotgun (WGS) entry which is preliminary data.</text>
</comment>
<keyword evidence="1" id="KW-0732">Signal</keyword>
<evidence type="ECO:0000313" key="3">
    <source>
        <dbReference type="Proteomes" id="UP000177905"/>
    </source>
</evidence>
<evidence type="ECO:0008006" key="4">
    <source>
        <dbReference type="Google" id="ProtNLM"/>
    </source>
</evidence>
<dbReference type="AlphaFoldDB" id="A0A1F4RX81"/>
<feature type="signal peptide" evidence="1">
    <location>
        <begin position="1"/>
        <end position="19"/>
    </location>
</feature>
<sequence length="217" mass="24333">MKYLIAILFVFLLSLPSFGFGESPPSVKPKVTETAFVFENFENNEFLTDSKWWVFGNVNVSLVSNPAIGRLALQIKGAASNFFVGGIGGYIADFKKKSNSNNSLELDVYSESDKNGLLKIELYDDDNGNWQIEQEPSNNSPLFDDRFTYELKLDFKGWKHISIPFSLFVDDNREVGDDIWNPSFHGNSGGLLQIQFISIASSKNGKTNFVLDDLGFN</sequence>